<gene>
    <name evidence="2" type="ORF">M9458_016111</name>
</gene>
<dbReference type="InterPro" id="IPR011989">
    <property type="entry name" value="ARM-like"/>
</dbReference>
<protein>
    <submittedName>
        <fullName evidence="2">Uncharacterized protein</fullName>
    </submittedName>
</protein>
<dbReference type="InterPro" id="IPR028435">
    <property type="entry name" value="Plakophilin/d_Catenin"/>
</dbReference>
<dbReference type="AlphaFoldDB" id="A0ABD0QT60"/>
<evidence type="ECO:0000313" key="2">
    <source>
        <dbReference type="EMBL" id="KAL0189012.1"/>
    </source>
</evidence>
<dbReference type="EMBL" id="JAMKFB020000007">
    <property type="protein sequence ID" value="KAL0189012.1"/>
    <property type="molecule type" value="Genomic_DNA"/>
</dbReference>
<evidence type="ECO:0000256" key="1">
    <source>
        <dbReference type="ARBA" id="ARBA00022737"/>
    </source>
</evidence>
<organism evidence="2 3">
    <name type="scientific">Cirrhinus mrigala</name>
    <name type="common">Mrigala</name>
    <dbReference type="NCBI Taxonomy" id="683832"/>
    <lineage>
        <taxon>Eukaryota</taxon>
        <taxon>Metazoa</taxon>
        <taxon>Chordata</taxon>
        <taxon>Craniata</taxon>
        <taxon>Vertebrata</taxon>
        <taxon>Euteleostomi</taxon>
        <taxon>Actinopterygii</taxon>
        <taxon>Neopterygii</taxon>
        <taxon>Teleostei</taxon>
        <taxon>Ostariophysi</taxon>
        <taxon>Cypriniformes</taxon>
        <taxon>Cyprinidae</taxon>
        <taxon>Labeoninae</taxon>
        <taxon>Labeonini</taxon>
        <taxon>Cirrhinus</taxon>
    </lineage>
</organism>
<dbReference type="Proteomes" id="UP001529510">
    <property type="component" value="Unassembled WGS sequence"/>
</dbReference>
<dbReference type="Gene3D" id="1.25.10.10">
    <property type="entry name" value="Leucine-rich Repeat Variant"/>
    <property type="match status" value="1"/>
</dbReference>
<dbReference type="PANTHER" id="PTHR10372:SF1">
    <property type="entry name" value="PLAKOPHILIN-3"/>
    <property type="match status" value="1"/>
</dbReference>
<comment type="caution">
    <text evidence="2">The sequence shown here is derived from an EMBL/GenBank/DDBJ whole genome shotgun (WGS) entry which is preliminary data.</text>
</comment>
<reference evidence="2 3" key="1">
    <citation type="submission" date="2024-05" db="EMBL/GenBank/DDBJ databases">
        <title>Genome sequencing and assembly of Indian major carp, Cirrhinus mrigala (Hamilton, 1822).</title>
        <authorList>
            <person name="Mohindra V."/>
            <person name="Chowdhury L.M."/>
            <person name="Lal K."/>
            <person name="Jena J.K."/>
        </authorList>
    </citation>
    <scope>NUCLEOTIDE SEQUENCE [LARGE SCALE GENOMIC DNA]</scope>
    <source>
        <strain evidence="2">CM1030</strain>
        <tissue evidence="2">Blood</tissue>
    </source>
</reference>
<feature type="non-terminal residue" evidence="2">
    <location>
        <position position="57"/>
    </location>
</feature>
<accession>A0ABD0QT60</accession>
<proteinExistence type="predicted"/>
<keyword evidence="3" id="KW-1185">Reference proteome</keyword>
<feature type="non-terminal residue" evidence="2">
    <location>
        <position position="1"/>
    </location>
</feature>
<name>A0ABD0QT60_CIRMR</name>
<evidence type="ECO:0000313" key="3">
    <source>
        <dbReference type="Proteomes" id="UP001529510"/>
    </source>
</evidence>
<keyword evidence="1" id="KW-0677">Repeat</keyword>
<dbReference type="PANTHER" id="PTHR10372">
    <property type="entry name" value="PLAKOPHILLIN-RELATED"/>
    <property type="match status" value="1"/>
</dbReference>
<sequence>ILWNLSSKDSLKEKLARESLSELTERVLLPLSGGGDAGVIQQSASEADIFYNTTGCL</sequence>